<keyword evidence="3" id="KW-0328">Glycosyltransferase</keyword>
<dbReference type="GO" id="GO:0005794">
    <property type="term" value="C:Golgi apparatus"/>
    <property type="evidence" value="ECO:0007669"/>
    <property type="project" value="TreeGrafter"/>
</dbReference>
<evidence type="ECO:0000256" key="6">
    <source>
        <dbReference type="ARBA" id="ARBA00022968"/>
    </source>
</evidence>
<evidence type="ECO:0000256" key="9">
    <source>
        <dbReference type="ARBA" id="ARBA00023180"/>
    </source>
</evidence>
<name>A0A1E3P682_WICAA</name>
<dbReference type="STRING" id="683960.A0A1E3P682"/>
<keyword evidence="8 10" id="KW-0472">Membrane</keyword>
<keyword evidence="6" id="KW-0735">Signal-anchor</keyword>
<dbReference type="InterPro" id="IPR022751">
    <property type="entry name" value="Alpha_mannosyltransferase"/>
</dbReference>
<dbReference type="Proteomes" id="UP000094112">
    <property type="component" value="Unassembled WGS sequence"/>
</dbReference>
<keyword evidence="4 11" id="KW-0808">Transferase</keyword>
<keyword evidence="9" id="KW-0325">Glycoprotein</keyword>
<dbReference type="RefSeq" id="XP_019040133.1">
    <property type="nucleotide sequence ID" value="XM_019184578.1"/>
</dbReference>
<dbReference type="Pfam" id="PF11051">
    <property type="entry name" value="Mannosyl_trans3"/>
    <property type="match status" value="1"/>
</dbReference>
<protein>
    <submittedName>
        <fullName evidence="11">Glycosyltransferase family 71 protein</fullName>
    </submittedName>
</protein>
<dbReference type="GeneID" id="30201824"/>
<evidence type="ECO:0000256" key="3">
    <source>
        <dbReference type="ARBA" id="ARBA00022676"/>
    </source>
</evidence>
<dbReference type="InterPro" id="IPR029044">
    <property type="entry name" value="Nucleotide-diphossugar_trans"/>
</dbReference>
<dbReference type="PANTHER" id="PTHR31392">
    <property type="entry name" value="ALPHA-1,3-MANNOSYLTRANSFERASE MNN1-RELATED"/>
    <property type="match status" value="1"/>
</dbReference>
<comment type="subcellular location">
    <subcellularLocation>
        <location evidence="1">Membrane</location>
        <topology evidence="1">Single-pass type II membrane protein</topology>
    </subcellularLocation>
</comment>
<dbReference type="OrthoDB" id="430354at2759"/>
<gene>
    <name evidence="11" type="ORF">WICANDRAFT_77592</name>
</gene>
<proteinExistence type="inferred from homology"/>
<feature type="transmembrane region" description="Helical" evidence="10">
    <location>
        <begin position="12"/>
        <end position="30"/>
    </location>
</feature>
<dbReference type="PANTHER" id="PTHR31392:SF1">
    <property type="entry name" value="ALPHA-1,3-MANNOSYLTRANSFERASE MNN1-RELATED"/>
    <property type="match status" value="1"/>
</dbReference>
<sequence length="588" mass="67797">MLVRSFNPRLNTILFLVIVLLFYYNAVELFKTSSSNQLVVPHKAAHISVLSILSKFPTQASPSKNCKKLWNEIRQLKIPEYNDTNFDPENFDPFFKKLINWEVQNNTALIRSYNHCFLDQNICDVELEKDLYPWFTFESPTINSGPKTKNRKLFKKLKCFKDIKKNLKGKGIVLTATEFHFKELVSLFTLLRALGNPLPIQIVHKGDLSDFVQDNLIKVATVPFDEKLKLKIGANSNAKLPKLKVEFINVSGVIVPKYDYRFKRFQNKLLAYLFNSFKEVIIMDVDSVPFIPLQDFFNIEEYKKTGAFFFKDRLMHLGHSMPDTLDFFKELLPTALEEDKLNISRATKHTLNNNFFNGFSHMMESGLVIVDRSRHFSNSLMAISLAQWTRAIMSRIWGDKELFWLSMSISGDENYSFNENGAASVGQISPIPNSHYPQQLELKELCSNHPGHVYKDNSLLWMNSGFKYCKKVMHVDEFNPFFKGWKLEDSNAFNDSPLKIRHALVPPIPNLPGKPFYPESDKPKYPWEGKPYCEGYTVCGYDKVGNDVGNVINFSQKETQQFDFLGQVYSKGMDVLIEVAGSDPKFDM</sequence>
<evidence type="ECO:0000256" key="2">
    <source>
        <dbReference type="ARBA" id="ARBA00009105"/>
    </source>
</evidence>
<accession>A0A1E3P682</accession>
<evidence type="ECO:0000256" key="4">
    <source>
        <dbReference type="ARBA" id="ARBA00022679"/>
    </source>
</evidence>
<dbReference type="GO" id="GO:0000033">
    <property type="term" value="F:alpha-1,3-mannosyltransferase activity"/>
    <property type="evidence" value="ECO:0007669"/>
    <property type="project" value="TreeGrafter"/>
</dbReference>
<evidence type="ECO:0000313" key="12">
    <source>
        <dbReference type="Proteomes" id="UP000094112"/>
    </source>
</evidence>
<keyword evidence="12" id="KW-1185">Reference proteome</keyword>
<evidence type="ECO:0000313" key="11">
    <source>
        <dbReference type="EMBL" id="ODQ60926.1"/>
    </source>
</evidence>
<organism evidence="11 12">
    <name type="scientific">Wickerhamomyces anomalus (strain ATCC 58044 / CBS 1984 / NCYC 433 / NRRL Y-366-8)</name>
    <name type="common">Yeast</name>
    <name type="synonym">Hansenula anomala</name>
    <dbReference type="NCBI Taxonomy" id="683960"/>
    <lineage>
        <taxon>Eukaryota</taxon>
        <taxon>Fungi</taxon>
        <taxon>Dikarya</taxon>
        <taxon>Ascomycota</taxon>
        <taxon>Saccharomycotina</taxon>
        <taxon>Saccharomycetes</taxon>
        <taxon>Phaffomycetales</taxon>
        <taxon>Wickerhamomycetaceae</taxon>
        <taxon>Wickerhamomyces</taxon>
    </lineage>
</organism>
<dbReference type="EMBL" id="KV454209">
    <property type="protein sequence ID" value="ODQ60926.1"/>
    <property type="molecule type" value="Genomic_DNA"/>
</dbReference>
<dbReference type="AlphaFoldDB" id="A0A1E3P682"/>
<keyword evidence="7 10" id="KW-1133">Transmembrane helix</keyword>
<dbReference type="GO" id="GO:0006493">
    <property type="term" value="P:protein O-linked glycosylation"/>
    <property type="evidence" value="ECO:0007669"/>
    <property type="project" value="TreeGrafter"/>
</dbReference>
<dbReference type="GO" id="GO:0016020">
    <property type="term" value="C:membrane"/>
    <property type="evidence" value="ECO:0007669"/>
    <property type="project" value="UniProtKB-SubCell"/>
</dbReference>
<evidence type="ECO:0000256" key="5">
    <source>
        <dbReference type="ARBA" id="ARBA00022692"/>
    </source>
</evidence>
<evidence type="ECO:0000256" key="10">
    <source>
        <dbReference type="SAM" id="Phobius"/>
    </source>
</evidence>
<reference evidence="11 12" key="1">
    <citation type="journal article" date="2016" name="Proc. Natl. Acad. Sci. U.S.A.">
        <title>Comparative genomics of biotechnologically important yeasts.</title>
        <authorList>
            <person name="Riley R."/>
            <person name="Haridas S."/>
            <person name="Wolfe K.H."/>
            <person name="Lopes M.R."/>
            <person name="Hittinger C.T."/>
            <person name="Goeker M."/>
            <person name="Salamov A.A."/>
            <person name="Wisecaver J.H."/>
            <person name="Long T.M."/>
            <person name="Calvey C.H."/>
            <person name="Aerts A.L."/>
            <person name="Barry K.W."/>
            <person name="Choi C."/>
            <person name="Clum A."/>
            <person name="Coughlan A.Y."/>
            <person name="Deshpande S."/>
            <person name="Douglass A.P."/>
            <person name="Hanson S.J."/>
            <person name="Klenk H.-P."/>
            <person name="LaButti K.M."/>
            <person name="Lapidus A."/>
            <person name="Lindquist E.A."/>
            <person name="Lipzen A.M."/>
            <person name="Meier-Kolthoff J.P."/>
            <person name="Ohm R.A."/>
            <person name="Otillar R.P."/>
            <person name="Pangilinan J.L."/>
            <person name="Peng Y."/>
            <person name="Rokas A."/>
            <person name="Rosa C.A."/>
            <person name="Scheuner C."/>
            <person name="Sibirny A.A."/>
            <person name="Slot J.C."/>
            <person name="Stielow J.B."/>
            <person name="Sun H."/>
            <person name="Kurtzman C.P."/>
            <person name="Blackwell M."/>
            <person name="Grigoriev I.V."/>
            <person name="Jeffries T.W."/>
        </authorList>
    </citation>
    <scope>NUCLEOTIDE SEQUENCE [LARGE SCALE GENOMIC DNA]</scope>
    <source>
        <strain evidence="12">ATCC 58044 / CBS 1984 / NCYC 433 / NRRL Y-366-8</strain>
    </source>
</reference>
<keyword evidence="5 10" id="KW-0812">Transmembrane</keyword>
<evidence type="ECO:0000256" key="7">
    <source>
        <dbReference type="ARBA" id="ARBA00022989"/>
    </source>
</evidence>
<dbReference type="SUPFAM" id="SSF53448">
    <property type="entry name" value="Nucleotide-diphospho-sugar transferases"/>
    <property type="match status" value="1"/>
</dbReference>
<comment type="similarity">
    <text evidence="2">Belongs to the MNN1/MNT family.</text>
</comment>
<evidence type="ECO:0000256" key="1">
    <source>
        <dbReference type="ARBA" id="ARBA00004606"/>
    </source>
</evidence>
<evidence type="ECO:0000256" key="8">
    <source>
        <dbReference type="ARBA" id="ARBA00023136"/>
    </source>
</evidence>